<keyword evidence="11" id="KW-1185">Reference proteome</keyword>
<dbReference type="GO" id="GO:0016625">
    <property type="term" value="F:oxidoreductase activity, acting on the aldehyde or oxo group of donors, iron-sulfur protein as acceptor"/>
    <property type="evidence" value="ECO:0007669"/>
    <property type="project" value="InterPro"/>
</dbReference>
<accession>A0A140L642</accession>
<comment type="cofactor">
    <cofactor evidence="1">
        <name>[4Fe-4S] cluster</name>
        <dbReference type="ChEBI" id="CHEBI:49883"/>
    </cofactor>
</comment>
<dbReference type="OrthoDB" id="9763894at2"/>
<dbReference type="InterPro" id="IPR036021">
    <property type="entry name" value="Tungsten_al_ferr_oxy-like_C"/>
</dbReference>
<dbReference type="InterPro" id="IPR036503">
    <property type="entry name" value="Ald_Fedxn_OxRdtase_N_sf"/>
</dbReference>
<dbReference type="InterPro" id="IPR013983">
    <property type="entry name" value="Ald_Fedxn_OxRdtase_N"/>
</dbReference>
<dbReference type="Gene3D" id="3.60.9.10">
    <property type="entry name" value="Aldehyde ferredoxin oxidoreductase, N-terminal domain"/>
    <property type="match status" value="1"/>
</dbReference>
<evidence type="ECO:0000256" key="6">
    <source>
        <dbReference type="ARBA" id="ARBA00023004"/>
    </source>
</evidence>
<organism evidence="10 11">
    <name type="scientific">Fervidicola ferrireducens</name>
    <dbReference type="NCBI Taxonomy" id="520764"/>
    <lineage>
        <taxon>Bacteria</taxon>
        <taxon>Bacillati</taxon>
        <taxon>Bacillota</taxon>
        <taxon>Clostridia</taxon>
        <taxon>Thermosediminibacterales</taxon>
        <taxon>Thermosediminibacteraceae</taxon>
        <taxon>Fervidicola</taxon>
    </lineage>
</organism>
<evidence type="ECO:0000256" key="1">
    <source>
        <dbReference type="ARBA" id="ARBA00001966"/>
    </source>
</evidence>
<keyword evidence="4" id="KW-0479">Metal-binding</keyword>
<dbReference type="AlphaFoldDB" id="A0A140L642"/>
<keyword evidence="5 10" id="KW-0560">Oxidoreductase</keyword>
<comment type="caution">
    <text evidence="10">The sequence shown here is derived from an EMBL/GenBank/DDBJ whole genome shotgun (WGS) entry which is preliminary data.</text>
</comment>
<dbReference type="InterPro" id="IPR013985">
    <property type="entry name" value="Ald_Fedxn_OxRdtase_dom3"/>
</dbReference>
<dbReference type="Gene3D" id="1.10.569.10">
    <property type="entry name" value="Aldehyde Ferredoxin Oxidoreductase Protein, subunit A, domain 2"/>
    <property type="match status" value="1"/>
</dbReference>
<dbReference type="GO" id="GO:0051539">
    <property type="term" value="F:4 iron, 4 sulfur cluster binding"/>
    <property type="evidence" value="ECO:0007669"/>
    <property type="project" value="UniProtKB-KW"/>
</dbReference>
<name>A0A140L642_9FIRM</name>
<dbReference type="GO" id="GO:0046872">
    <property type="term" value="F:metal ion binding"/>
    <property type="evidence" value="ECO:0007669"/>
    <property type="project" value="UniProtKB-KW"/>
</dbReference>
<keyword evidence="6" id="KW-0408">Iron</keyword>
<reference evidence="10 11" key="1">
    <citation type="submission" date="2015-12" db="EMBL/GenBank/DDBJ databases">
        <title>Draft genome sequnece of Fervidicola ferrireducens strain Y170.</title>
        <authorList>
            <person name="Patel B.K."/>
        </authorList>
    </citation>
    <scope>NUCLEOTIDE SEQUENCE [LARGE SCALE GENOMIC DNA]</scope>
    <source>
        <strain evidence="10 11">Y170</strain>
    </source>
</reference>
<dbReference type="GO" id="GO:0009055">
    <property type="term" value="F:electron transfer activity"/>
    <property type="evidence" value="ECO:0007669"/>
    <property type="project" value="InterPro"/>
</dbReference>
<keyword evidence="3" id="KW-0004">4Fe-4S</keyword>
<comment type="cofactor">
    <cofactor evidence="8">
        <name>tungstopterin</name>
        <dbReference type="ChEBI" id="CHEBI:30402"/>
    </cofactor>
</comment>
<evidence type="ECO:0000313" key="10">
    <source>
        <dbReference type="EMBL" id="KXG76017.1"/>
    </source>
</evidence>
<dbReference type="InterPro" id="IPR013984">
    <property type="entry name" value="Ald_Fedxn_OxRdtase_dom2"/>
</dbReference>
<gene>
    <name evidence="10" type="primary">ydhV_4</name>
    <name evidence="10" type="ORF">AN618_16890</name>
</gene>
<sequence>MKLGGYKNKILRVNLTNRTFSEEELPYDLIHDYIGGRGFGIKLLYDELKPGIDPLGEENKLVFIAGPLAGTNAQSFGRWKVFFKSPLTGTYFKSSGGGHFASELKFAGFDAVIIEGKSEKPVYLWINDGKYELRDATYLWGLDCDDTHTLIREELHDPNIRIACIGPAGENGVKFAGIFSDRRAAGRGGGGAVMGAKNLKAIAVRGRQKIDIADPEGFAAAVKEQIALYKGNPAAESFSETGTQIAEFTNLLGIFPTRNFREGVLPNWEKIESSEYTKLRVRKTACYSCMLHCGSITKVNFGRYKGAWSEGPEYETIWAFTGSINLPDIGLTVAADKLCDDLGLDTISTGSAIGFAYELYEKGIITKSDTGGLELVYGNQEPVLELIRQIAYREGFGAILADGTLEAARRIGKDAEKYAIQVKGLELPAYDPRGAKAHGLNLLTSNIGADHNTGYSSQEIFGVPIPKKVDRFAVEGKGEITKFNQDLTAFVETGILCAFPPSMGMINAEVYSKLISTLTGIEDFADPDYMWLVGERIYNLERMFNVREGFDKKADSFPERLKTEPLPAGPAAGQIFEEEALLADYYKVRGWDLNTGVPTPEKLKELGLEFAIKYSGGN</sequence>
<dbReference type="SMART" id="SM00790">
    <property type="entry name" value="AFOR_N"/>
    <property type="match status" value="1"/>
</dbReference>
<dbReference type="PATRIC" id="fig|520764.3.peg.1816"/>
<dbReference type="Proteomes" id="UP000070427">
    <property type="component" value="Unassembled WGS sequence"/>
</dbReference>
<comment type="similarity">
    <text evidence="2">Belongs to the AOR/FOR family.</text>
</comment>
<evidence type="ECO:0000256" key="4">
    <source>
        <dbReference type="ARBA" id="ARBA00022723"/>
    </source>
</evidence>
<proteinExistence type="inferred from homology"/>
<evidence type="ECO:0000256" key="8">
    <source>
        <dbReference type="ARBA" id="ARBA00049934"/>
    </source>
</evidence>
<keyword evidence="7" id="KW-0411">Iron-sulfur</keyword>
<dbReference type="Pfam" id="PF01314">
    <property type="entry name" value="AFOR_C"/>
    <property type="match status" value="1"/>
</dbReference>
<protein>
    <submittedName>
        <fullName evidence="10">Putative oxidoreductase YdhV</fullName>
        <ecNumber evidence="10">1.-.-.-</ecNumber>
    </submittedName>
</protein>
<dbReference type="InParanoid" id="A0A140L642"/>
<dbReference type="InterPro" id="IPR001203">
    <property type="entry name" value="OxRdtase_Ald_Fedxn_C"/>
</dbReference>
<dbReference type="STRING" id="520764.AN618_16890"/>
<feature type="domain" description="Aldehyde ferredoxin oxidoreductase N-terminal" evidence="9">
    <location>
        <begin position="6"/>
        <end position="208"/>
    </location>
</feature>
<evidence type="ECO:0000256" key="5">
    <source>
        <dbReference type="ARBA" id="ARBA00023002"/>
    </source>
</evidence>
<dbReference type="InterPro" id="IPR051919">
    <property type="entry name" value="W-dependent_AOR"/>
</dbReference>
<dbReference type="PANTHER" id="PTHR30038:SF0">
    <property type="entry name" value="TUNGSTEN-CONTAINING ALDEHYDE FERREDOXIN OXIDOREDUCTASE"/>
    <property type="match status" value="1"/>
</dbReference>
<dbReference type="Gene3D" id="1.10.599.10">
    <property type="entry name" value="Aldehyde Ferredoxin Oxidoreductase Protein, subunit A, domain 3"/>
    <property type="match status" value="1"/>
</dbReference>
<dbReference type="Pfam" id="PF02730">
    <property type="entry name" value="AFOR_N"/>
    <property type="match status" value="1"/>
</dbReference>
<evidence type="ECO:0000256" key="3">
    <source>
        <dbReference type="ARBA" id="ARBA00022485"/>
    </source>
</evidence>
<dbReference type="EC" id="1.-.-.-" evidence="10"/>
<evidence type="ECO:0000259" key="9">
    <source>
        <dbReference type="SMART" id="SM00790"/>
    </source>
</evidence>
<dbReference type="PANTHER" id="PTHR30038">
    <property type="entry name" value="ALDEHYDE FERREDOXIN OXIDOREDUCTASE"/>
    <property type="match status" value="1"/>
</dbReference>
<dbReference type="SUPFAM" id="SSF56228">
    <property type="entry name" value="Aldehyde ferredoxin oxidoreductase, N-terminal domain"/>
    <property type="match status" value="1"/>
</dbReference>
<evidence type="ECO:0000256" key="2">
    <source>
        <dbReference type="ARBA" id="ARBA00011032"/>
    </source>
</evidence>
<evidence type="ECO:0000313" key="11">
    <source>
        <dbReference type="Proteomes" id="UP000070427"/>
    </source>
</evidence>
<dbReference type="SUPFAM" id="SSF48310">
    <property type="entry name" value="Aldehyde ferredoxin oxidoreductase, C-terminal domains"/>
    <property type="match status" value="1"/>
</dbReference>
<dbReference type="EMBL" id="LOED01000022">
    <property type="protein sequence ID" value="KXG76017.1"/>
    <property type="molecule type" value="Genomic_DNA"/>
</dbReference>
<evidence type="ECO:0000256" key="7">
    <source>
        <dbReference type="ARBA" id="ARBA00023014"/>
    </source>
</evidence>